<gene>
    <name evidence="2" type="ORF">AB2U05_13390</name>
</gene>
<dbReference type="InterPro" id="IPR036388">
    <property type="entry name" value="WH-like_DNA-bd_sf"/>
</dbReference>
<proteinExistence type="predicted"/>
<dbReference type="InterPro" id="IPR009061">
    <property type="entry name" value="DNA-bd_dom_put_sf"/>
</dbReference>
<evidence type="ECO:0008006" key="3">
    <source>
        <dbReference type="Google" id="ProtNLM"/>
    </source>
</evidence>
<dbReference type="Gene3D" id="1.10.10.10">
    <property type="entry name" value="Winged helix-like DNA-binding domain superfamily/Winged helix DNA-binding domain"/>
    <property type="match status" value="1"/>
</dbReference>
<name>A0AB39TJM1_9ACTN</name>
<reference evidence="2" key="1">
    <citation type="submission" date="2024-07" db="EMBL/GenBank/DDBJ databases">
        <authorList>
            <person name="Yu S.T."/>
        </authorList>
    </citation>
    <scope>NUCLEOTIDE SEQUENCE</scope>
    <source>
        <strain evidence="2">Y1</strain>
    </source>
</reference>
<accession>A0AB39TJM1</accession>
<dbReference type="SUPFAM" id="SSF46955">
    <property type="entry name" value="Putative DNA-binding domain"/>
    <property type="match status" value="1"/>
</dbReference>
<dbReference type="RefSeq" id="WP_369183295.1">
    <property type="nucleotide sequence ID" value="NZ_CP163445.1"/>
</dbReference>
<protein>
    <recommendedName>
        <fullName evidence="3">DNA-binding protein</fullName>
    </recommendedName>
</protein>
<evidence type="ECO:0000313" key="2">
    <source>
        <dbReference type="EMBL" id="XDQ79382.1"/>
    </source>
</evidence>
<dbReference type="AlphaFoldDB" id="A0AB39TJM1"/>
<dbReference type="EMBL" id="CP163445">
    <property type="protein sequence ID" value="XDQ79382.1"/>
    <property type="molecule type" value="Genomic_DNA"/>
</dbReference>
<organism evidence="2">
    <name type="scientific">Streptomyces sp. Y1</name>
    <dbReference type="NCBI Taxonomy" id="3238634"/>
    <lineage>
        <taxon>Bacteria</taxon>
        <taxon>Bacillati</taxon>
        <taxon>Actinomycetota</taxon>
        <taxon>Actinomycetes</taxon>
        <taxon>Kitasatosporales</taxon>
        <taxon>Streptomycetaceae</taxon>
        <taxon>Streptomyces</taxon>
    </lineage>
</organism>
<feature type="region of interest" description="Disordered" evidence="1">
    <location>
        <begin position="60"/>
        <end position="81"/>
    </location>
</feature>
<sequence>MSTVTALPAPLLKQQQVEEHYGVSDWTVNQWVRRGCPVEYLPNGHRRFDLAEVRAWMAEQAPTGREKRRRQSEHALAQRSA</sequence>
<evidence type="ECO:0000256" key="1">
    <source>
        <dbReference type="SAM" id="MobiDB-lite"/>
    </source>
</evidence>